<dbReference type="EMBL" id="JABDTM020025766">
    <property type="protein sequence ID" value="KAH0812829.1"/>
    <property type="molecule type" value="Genomic_DNA"/>
</dbReference>
<dbReference type="AlphaFoldDB" id="A0A8J6L7A1"/>
<evidence type="ECO:0000313" key="2">
    <source>
        <dbReference type="EMBL" id="KAH0812829.1"/>
    </source>
</evidence>
<reference evidence="2" key="2">
    <citation type="submission" date="2021-08" db="EMBL/GenBank/DDBJ databases">
        <authorList>
            <person name="Eriksson T."/>
        </authorList>
    </citation>
    <scope>NUCLEOTIDE SEQUENCE</scope>
    <source>
        <strain evidence="2">Stoneville</strain>
        <tissue evidence="2">Whole head</tissue>
    </source>
</reference>
<sequence>MVLYAQSLYQVVPGNKPIDSFVPFADDFSIFTLIISCNTILGGGSEPVCRRTRVYAIPLKGSIDSVRLLFHEAAYLATGMSHDDVTGEGRATAKKICLHRNLSRNLRRAMDGRMVEGRATLFRPPPQGRQGSNPGRMRHPWMSCCVRIVSSRKEKGEERVGAPLRKKEGRRRKKQLADRKVPDRPGVIPYKAARRGLADAPQPSLRTFGLTRWNIKEAKGPWRQIKTKDSEWVLRLVLNLIKCRLVPGESQGDSDRVNLQGRRDDVVEFTRAVGDDSSKYHRPHRQADHGLHYGRLQTERFCGSGSRRVLSVQVVPGLTGRCRIYPPASPEQW</sequence>
<proteinExistence type="predicted"/>
<reference evidence="2" key="1">
    <citation type="journal article" date="2020" name="J Insects Food Feed">
        <title>The yellow mealworm (Tenebrio molitor) genome: a resource for the emerging insects as food and feed industry.</title>
        <authorList>
            <person name="Eriksson T."/>
            <person name="Andere A."/>
            <person name="Kelstrup H."/>
            <person name="Emery V."/>
            <person name="Picard C."/>
        </authorList>
    </citation>
    <scope>NUCLEOTIDE SEQUENCE</scope>
    <source>
        <strain evidence="2">Stoneville</strain>
        <tissue evidence="2">Whole head</tissue>
    </source>
</reference>
<protein>
    <submittedName>
        <fullName evidence="2">Uncharacterized protein</fullName>
    </submittedName>
</protein>
<gene>
    <name evidence="2" type="ORF">GEV33_009962</name>
</gene>
<accession>A0A8J6L7A1</accession>
<dbReference type="Proteomes" id="UP000719412">
    <property type="component" value="Unassembled WGS sequence"/>
</dbReference>
<organism evidence="2 3">
    <name type="scientific">Tenebrio molitor</name>
    <name type="common">Yellow mealworm beetle</name>
    <dbReference type="NCBI Taxonomy" id="7067"/>
    <lineage>
        <taxon>Eukaryota</taxon>
        <taxon>Metazoa</taxon>
        <taxon>Ecdysozoa</taxon>
        <taxon>Arthropoda</taxon>
        <taxon>Hexapoda</taxon>
        <taxon>Insecta</taxon>
        <taxon>Pterygota</taxon>
        <taxon>Neoptera</taxon>
        <taxon>Endopterygota</taxon>
        <taxon>Coleoptera</taxon>
        <taxon>Polyphaga</taxon>
        <taxon>Cucujiformia</taxon>
        <taxon>Tenebrionidae</taxon>
        <taxon>Tenebrio</taxon>
    </lineage>
</organism>
<evidence type="ECO:0000256" key="1">
    <source>
        <dbReference type="SAM" id="MobiDB-lite"/>
    </source>
</evidence>
<comment type="caution">
    <text evidence="2">The sequence shown here is derived from an EMBL/GenBank/DDBJ whole genome shotgun (WGS) entry which is preliminary data.</text>
</comment>
<feature type="region of interest" description="Disordered" evidence="1">
    <location>
        <begin position="156"/>
        <end position="187"/>
    </location>
</feature>
<name>A0A8J6L7A1_TENMO</name>
<evidence type="ECO:0000313" key="3">
    <source>
        <dbReference type="Proteomes" id="UP000719412"/>
    </source>
</evidence>
<keyword evidence="3" id="KW-1185">Reference proteome</keyword>